<dbReference type="SFLD" id="SFLDG01129">
    <property type="entry name" value="C1.5:_HAD__Beta-PGM__Phosphata"/>
    <property type="match status" value="1"/>
</dbReference>
<dbReference type="GO" id="GO:0016791">
    <property type="term" value="F:phosphatase activity"/>
    <property type="evidence" value="ECO:0007669"/>
    <property type="project" value="TreeGrafter"/>
</dbReference>
<gene>
    <name evidence="1" type="ORF">LEA_12514</name>
</gene>
<name>K1T0D3_9ZZZZ</name>
<dbReference type="PANTHER" id="PTHR18901">
    <property type="entry name" value="2-DEOXYGLUCOSE-6-PHOSPHATE PHOSPHATASE 2"/>
    <property type="match status" value="1"/>
</dbReference>
<dbReference type="PRINTS" id="PR00413">
    <property type="entry name" value="HADHALOGNASE"/>
</dbReference>
<reference evidence="1" key="1">
    <citation type="journal article" date="2013" name="Environ. Microbiol.">
        <title>Microbiota from the distal guts of lean and obese adolescents exhibit partial functional redundancy besides clear differences in community structure.</title>
        <authorList>
            <person name="Ferrer M."/>
            <person name="Ruiz A."/>
            <person name="Lanza F."/>
            <person name="Haange S.B."/>
            <person name="Oberbach A."/>
            <person name="Till H."/>
            <person name="Bargiela R."/>
            <person name="Campoy C."/>
            <person name="Segura M.T."/>
            <person name="Richter M."/>
            <person name="von Bergen M."/>
            <person name="Seifert J."/>
            <person name="Suarez A."/>
        </authorList>
    </citation>
    <scope>NUCLEOTIDE SEQUENCE</scope>
</reference>
<dbReference type="EMBL" id="AJWY01008470">
    <property type="protein sequence ID" value="EKC61119.1"/>
    <property type="molecule type" value="Genomic_DNA"/>
</dbReference>
<dbReference type="Pfam" id="PF13419">
    <property type="entry name" value="HAD_2"/>
    <property type="match status" value="1"/>
</dbReference>
<dbReference type="Gene3D" id="1.10.150.240">
    <property type="entry name" value="Putative phosphatase, domain 2"/>
    <property type="match status" value="1"/>
</dbReference>
<organism evidence="1">
    <name type="scientific">human gut metagenome</name>
    <dbReference type="NCBI Taxonomy" id="408170"/>
    <lineage>
        <taxon>unclassified sequences</taxon>
        <taxon>metagenomes</taxon>
        <taxon>organismal metagenomes</taxon>
    </lineage>
</organism>
<dbReference type="SFLD" id="SFLDS00003">
    <property type="entry name" value="Haloacid_Dehalogenase"/>
    <property type="match status" value="1"/>
</dbReference>
<dbReference type="PANTHER" id="PTHR18901:SF38">
    <property type="entry name" value="PSEUDOURIDINE-5'-PHOSPHATASE"/>
    <property type="match status" value="1"/>
</dbReference>
<evidence type="ECO:0000313" key="1">
    <source>
        <dbReference type="EMBL" id="EKC61119.1"/>
    </source>
</evidence>
<dbReference type="NCBIfam" id="TIGR01509">
    <property type="entry name" value="HAD-SF-IA-v3"/>
    <property type="match status" value="1"/>
</dbReference>
<dbReference type="SUPFAM" id="SSF56784">
    <property type="entry name" value="HAD-like"/>
    <property type="match status" value="1"/>
</dbReference>
<dbReference type="AlphaFoldDB" id="K1T0D3"/>
<protein>
    <submittedName>
        <fullName evidence="1">Haloacid dehalogenase, IA family protein</fullName>
    </submittedName>
</protein>
<dbReference type="InterPro" id="IPR006439">
    <property type="entry name" value="HAD-SF_hydro_IA"/>
</dbReference>
<comment type="caution">
    <text evidence="1">The sequence shown here is derived from an EMBL/GenBank/DDBJ whole genome shotgun (WGS) entry which is preliminary data.</text>
</comment>
<dbReference type="InterPro" id="IPR023198">
    <property type="entry name" value="PGP-like_dom2"/>
</dbReference>
<dbReference type="InterPro" id="IPR023214">
    <property type="entry name" value="HAD_sf"/>
</dbReference>
<dbReference type="Gene3D" id="3.40.50.1000">
    <property type="entry name" value="HAD superfamily/HAD-like"/>
    <property type="match status" value="1"/>
</dbReference>
<proteinExistence type="predicted"/>
<dbReference type="CDD" id="cd07505">
    <property type="entry name" value="HAD_BPGM-like"/>
    <property type="match status" value="1"/>
</dbReference>
<accession>K1T0D3</accession>
<sequence>MKLSGAVFDFDGTLFDTMSVWDTAGEDYLKQCGKVPRENLCEVLKPKSLSGAAEYLKKNYDLPLSVNEIVDGVNKTVGDFYLCEAQPKNGVREFLTALREINVRMCITTAAERKLTEGALKRCGLFGFFEKIFTCGEVGHDKNDPYIYCEALSFLGTKKDETLVFEDAYHAAKTAKGAGFYVAAVYDSREKAPEKMKAVSDIYLNDFLFPSDFINDIKKIK</sequence>
<dbReference type="InterPro" id="IPR041492">
    <property type="entry name" value="HAD_2"/>
</dbReference>
<dbReference type="InterPro" id="IPR036412">
    <property type="entry name" value="HAD-like_sf"/>
</dbReference>